<comment type="similarity">
    <text evidence="5">Belongs to the zinc-containing alcohol dehydrogenase family.</text>
</comment>
<dbReference type="SUPFAM" id="SSF50129">
    <property type="entry name" value="GroES-like"/>
    <property type="match status" value="1"/>
</dbReference>
<dbReference type="GO" id="GO:0016616">
    <property type="term" value="F:oxidoreductase activity, acting on the CH-OH group of donors, NAD or NADP as acceptor"/>
    <property type="evidence" value="ECO:0007669"/>
    <property type="project" value="InterPro"/>
</dbReference>
<evidence type="ECO:0000256" key="4">
    <source>
        <dbReference type="ARBA" id="ARBA00023002"/>
    </source>
</evidence>
<dbReference type="EMBL" id="KV878346">
    <property type="protein sequence ID" value="OJJ45131.1"/>
    <property type="molecule type" value="Genomic_DNA"/>
</dbReference>
<keyword evidence="4" id="KW-0560">Oxidoreductase</keyword>
<dbReference type="InterPro" id="IPR011032">
    <property type="entry name" value="GroES-like_sf"/>
</dbReference>
<proteinExistence type="inferred from homology"/>
<evidence type="ECO:0000256" key="1">
    <source>
        <dbReference type="ARBA" id="ARBA00001947"/>
    </source>
</evidence>
<dbReference type="InterPro" id="IPR047109">
    <property type="entry name" value="CAD-like"/>
</dbReference>
<evidence type="ECO:0000256" key="3">
    <source>
        <dbReference type="ARBA" id="ARBA00022833"/>
    </source>
</evidence>
<dbReference type="InterPro" id="IPR020843">
    <property type="entry name" value="ER"/>
</dbReference>
<dbReference type="InterPro" id="IPR002328">
    <property type="entry name" value="ADH_Zn_CS"/>
</dbReference>
<reference evidence="8" key="1">
    <citation type="journal article" date="2017" name="Genome Biol.">
        <title>Comparative genomics reveals high biological diversity and specific adaptations in the industrially and medically important fungal genus Aspergillus.</title>
        <authorList>
            <person name="de Vries R.P."/>
            <person name="Riley R."/>
            <person name="Wiebenga A."/>
            <person name="Aguilar-Osorio G."/>
            <person name="Amillis S."/>
            <person name="Uchima C.A."/>
            <person name="Anderluh G."/>
            <person name="Asadollahi M."/>
            <person name="Askin M."/>
            <person name="Barry K."/>
            <person name="Battaglia E."/>
            <person name="Bayram O."/>
            <person name="Benocci T."/>
            <person name="Braus-Stromeyer S.A."/>
            <person name="Caldana C."/>
            <person name="Canovas D."/>
            <person name="Cerqueira G.C."/>
            <person name="Chen F."/>
            <person name="Chen W."/>
            <person name="Choi C."/>
            <person name="Clum A."/>
            <person name="Dos Santos R.A."/>
            <person name="Damasio A.R."/>
            <person name="Diallinas G."/>
            <person name="Emri T."/>
            <person name="Fekete E."/>
            <person name="Flipphi M."/>
            <person name="Freyberg S."/>
            <person name="Gallo A."/>
            <person name="Gournas C."/>
            <person name="Habgood R."/>
            <person name="Hainaut M."/>
            <person name="Harispe M.L."/>
            <person name="Henrissat B."/>
            <person name="Hilden K.S."/>
            <person name="Hope R."/>
            <person name="Hossain A."/>
            <person name="Karabika E."/>
            <person name="Karaffa L."/>
            <person name="Karanyi Z."/>
            <person name="Krasevec N."/>
            <person name="Kuo A."/>
            <person name="Kusch H."/>
            <person name="LaButti K."/>
            <person name="Lagendijk E.L."/>
            <person name="Lapidus A."/>
            <person name="Levasseur A."/>
            <person name="Lindquist E."/>
            <person name="Lipzen A."/>
            <person name="Logrieco A.F."/>
            <person name="MacCabe A."/>
            <person name="Maekelae M.R."/>
            <person name="Malavazi I."/>
            <person name="Melin P."/>
            <person name="Meyer V."/>
            <person name="Mielnichuk N."/>
            <person name="Miskei M."/>
            <person name="Molnar A.P."/>
            <person name="Mule G."/>
            <person name="Ngan C.Y."/>
            <person name="Orejas M."/>
            <person name="Orosz E."/>
            <person name="Ouedraogo J.P."/>
            <person name="Overkamp K.M."/>
            <person name="Park H.-S."/>
            <person name="Perrone G."/>
            <person name="Piumi F."/>
            <person name="Punt P.J."/>
            <person name="Ram A.F."/>
            <person name="Ramon A."/>
            <person name="Rauscher S."/>
            <person name="Record E."/>
            <person name="Riano-Pachon D.M."/>
            <person name="Robert V."/>
            <person name="Roehrig J."/>
            <person name="Ruller R."/>
            <person name="Salamov A."/>
            <person name="Salih N.S."/>
            <person name="Samson R.A."/>
            <person name="Sandor E."/>
            <person name="Sanguinetti M."/>
            <person name="Schuetze T."/>
            <person name="Sepcic K."/>
            <person name="Shelest E."/>
            <person name="Sherlock G."/>
            <person name="Sophianopoulou V."/>
            <person name="Squina F.M."/>
            <person name="Sun H."/>
            <person name="Susca A."/>
            <person name="Todd R.B."/>
            <person name="Tsang A."/>
            <person name="Unkles S.E."/>
            <person name="van de Wiele N."/>
            <person name="van Rossen-Uffink D."/>
            <person name="Oliveira J.V."/>
            <person name="Vesth T.C."/>
            <person name="Visser J."/>
            <person name="Yu J.-H."/>
            <person name="Zhou M."/>
            <person name="Andersen M.R."/>
            <person name="Archer D.B."/>
            <person name="Baker S.E."/>
            <person name="Benoit I."/>
            <person name="Brakhage A.A."/>
            <person name="Braus G.H."/>
            <person name="Fischer R."/>
            <person name="Frisvad J.C."/>
            <person name="Goldman G.H."/>
            <person name="Houbraken J."/>
            <person name="Oakley B."/>
            <person name="Pocsi I."/>
            <person name="Scazzocchio C."/>
            <person name="Seiboth B."/>
            <person name="vanKuyk P.A."/>
            <person name="Wortman J."/>
            <person name="Dyer P.S."/>
            <person name="Grigoriev I.V."/>
        </authorList>
    </citation>
    <scope>NUCLEOTIDE SEQUENCE [LARGE SCALE GENOMIC DNA]</scope>
    <source>
        <strain evidence="8">CBS 506.65</strain>
    </source>
</reference>
<dbReference type="GeneID" id="34610028"/>
<keyword evidence="3 5" id="KW-0862">Zinc</keyword>
<evidence type="ECO:0000259" key="6">
    <source>
        <dbReference type="SMART" id="SM00829"/>
    </source>
</evidence>
<dbReference type="FunFam" id="3.40.50.720:FF:000022">
    <property type="entry name" value="Cinnamyl alcohol dehydrogenase"/>
    <property type="match status" value="1"/>
</dbReference>
<protein>
    <recommendedName>
        <fullName evidence="6">Enoyl reductase (ER) domain-containing protein</fullName>
    </recommendedName>
</protein>
<dbReference type="Gene3D" id="3.40.50.720">
    <property type="entry name" value="NAD(P)-binding Rossmann-like Domain"/>
    <property type="match status" value="1"/>
</dbReference>
<evidence type="ECO:0000256" key="5">
    <source>
        <dbReference type="RuleBase" id="RU361277"/>
    </source>
</evidence>
<dbReference type="RefSeq" id="XP_022579641.1">
    <property type="nucleotide sequence ID" value="XM_022723563.1"/>
</dbReference>
<comment type="cofactor">
    <cofactor evidence="1 5">
        <name>Zn(2+)</name>
        <dbReference type="ChEBI" id="CHEBI:29105"/>
    </cofactor>
</comment>
<evidence type="ECO:0000256" key="2">
    <source>
        <dbReference type="ARBA" id="ARBA00022723"/>
    </source>
</evidence>
<accession>A0A1L9SD75</accession>
<dbReference type="SUPFAM" id="SSF51735">
    <property type="entry name" value="NAD(P)-binding Rossmann-fold domains"/>
    <property type="match status" value="1"/>
</dbReference>
<organism evidence="7 8">
    <name type="scientific">Penicilliopsis zonata CBS 506.65</name>
    <dbReference type="NCBI Taxonomy" id="1073090"/>
    <lineage>
        <taxon>Eukaryota</taxon>
        <taxon>Fungi</taxon>
        <taxon>Dikarya</taxon>
        <taxon>Ascomycota</taxon>
        <taxon>Pezizomycotina</taxon>
        <taxon>Eurotiomycetes</taxon>
        <taxon>Eurotiomycetidae</taxon>
        <taxon>Eurotiales</taxon>
        <taxon>Aspergillaceae</taxon>
        <taxon>Penicilliopsis</taxon>
    </lineage>
</organism>
<dbReference type="PROSITE" id="PS00059">
    <property type="entry name" value="ADH_ZINC"/>
    <property type="match status" value="1"/>
</dbReference>
<gene>
    <name evidence="7" type="ORF">ASPZODRAFT_134556</name>
</gene>
<dbReference type="CDD" id="cd05283">
    <property type="entry name" value="CAD1"/>
    <property type="match status" value="1"/>
</dbReference>
<feature type="domain" description="Enoyl reductase (ER)" evidence="6">
    <location>
        <begin position="9"/>
        <end position="327"/>
    </location>
</feature>
<dbReference type="InterPro" id="IPR036291">
    <property type="entry name" value="NAD(P)-bd_dom_sf"/>
</dbReference>
<sequence length="331" mass="35458">MVSFNVFRGSSEGRIVTDRISRSLGPNEAYVETTHSGLCGTDEHFLKAGLVLGHEGVGIVREVGSNVSSVRVGDRVGFGYTHSVCGDCTKCLTGWDQYCPEKKEYGTNDHDNGSFSEGAIWDAKCLVPIPAGYDSVNAAPMMCAGATVWTILSEYGVRATDRVGVMGVGGLGHLAIKLAAAKGCHVVVFSSSEAKREEAMGFGAAEYHVFKAGEKIEGLQPVNHLILCGSGGVDYTGLLPLLDTMGSVYPLTVDLKPTSIPLLAYTVRGIRIQGSLVASRQTLRSLMQFVAKHNITPTVMTFSLDEGGIEEAMKTLREGKMRYRGVLVKQN</sequence>
<keyword evidence="2 5" id="KW-0479">Metal-binding</keyword>
<dbReference type="STRING" id="1073090.A0A1L9SD75"/>
<dbReference type="SMART" id="SM00829">
    <property type="entry name" value="PKS_ER"/>
    <property type="match status" value="1"/>
</dbReference>
<dbReference type="Gene3D" id="3.90.180.10">
    <property type="entry name" value="Medium-chain alcohol dehydrogenases, catalytic domain"/>
    <property type="match status" value="1"/>
</dbReference>
<dbReference type="Pfam" id="PF00107">
    <property type="entry name" value="ADH_zinc_N"/>
    <property type="match status" value="1"/>
</dbReference>
<dbReference type="OrthoDB" id="1879366at2759"/>
<dbReference type="InterPro" id="IPR013149">
    <property type="entry name" value="ADH-like_C"/>
</dbReference>
<dbReference type="GO" id="GO:0008270">
    <property type="term" value="F:zinc ion binding"/>
    <property type="evidence" value="ECO:0007669"/>
    <property type="project" value="InterPro"/>
</dbReference>
<keyword evidence="8" id="KW-1185">Reference proteome</keyword>
<dbReference type="AlphaFoldDB" id="A0A1L9SD75"/>
<dbReference type="InterPro" id="IPR013154">
    <property type="entry name" value="ADH-like_N"/>
</dbReference>
<dbReference type="Pfam" id="PF08240">
    <property type="entry name" value="ADH_N"/>
    <property type="match status" value="1"/>
</dbReference>
<dbReference type="VEuPathDB" id="FungiDB:ASPZODRAFT_134556"/>
<dbReference type="Proteomes" id="UP000184188">
    <property type="component" value="Unassembled WGS sequence"/>
</dbReference>
<name>A0A1L9SD75_9EURO</name>
<evidence type="ECO:0000313" key="8">
    <source>
        <dbReference type="Proteomes" id="UP000184188"/>
    </source>
</evidence>
<evidence type="ECO:0000313" key="7">
    <source>
        <dbReference type="EMBL" id="OJJ45131.1"/>
    </source>
</evidence>
<dbReference type="PANTHER" id="PTHR42683">
    <property type="entry name" value="ALDEHYDE REDUCTASE"/>
    <property type="match status" value="1"/>
</dbReference>